<gene>
    <name evidence="2" type="ORF">QEG54_001769</name>
</gene>
<dbReference type="InterPro" id="IPR010982">
    <property type="entry name" value="Lambda_DNA-bd_dom_sf"/>
</dbReference>
<evidence type="ECO:0000256" key="1">
    <source>
        <dbReference type="SAM" id="MobiDB-lite"/>
    </source>
</evidence>
<accession>A0AAI9GLU3</accession>
<evidence type="ECO:0000313" key="2">
    <source>
        <dbReference type="EMBL" id="EML1471059.1"/>
    </source>
</evidence>
<reference evidence="2" key="1">
    <citation type="submission" date="2024-02" db="EMBL/GenBank/DDBJ databases">
        <authorList>
            <consortium name="Clinical and Environmental Microbiology Branch: Whole genome sequencing antimicrobial resistance pathogens in the healthcare setting"/>
        </authorList>
    </citation>
    <scope>NUCLEOTIDE SEQUENCE</scope>
    <source>
        <strain evidence="2">2021DK-00143</strain>
    </source>
</reference>
<dbReference type="Gene3D" id="1.10.260.40">
    <property type="entry name" value="lambda repressor-like DNA-binding domains"/>
    <property type="match status" value="1"/>
</dbReference>
<name>A0AAI9GLU3_PLUGE</name>
<dbReference type="EMBL" id="ABLOKC030000007">
    <property type="protein sequence ID" value="EML1471059.1"/>
    <property type="molecule type" value="Genomic_DNA"/>
</dbReference>
<protein>
    <recommendedName>
        <fullName evidence="3">Bacteriophage CI repressor</fullName>
    </recommendedName>
</protein>
<evidence type="ECO:0008006" key="3">
    <source>
        <dbReference type="Google" id="ProtNLM"/>
    </source>
</evidence>
<feature type="region of interest" description="Disordered" evidence="1">
    <location>
        <begin position="166"/>
        <end position="189"/>
    </location>
</feature>
<proteinExistence type="predicted"/>
<dbReference type="GO" id="GO:0003677">
    <property type="term" value="F:DNA binding"/>
    <property type="evidence" value="ECO:0007669"/>
    <property type="project" value="InterPro"/>
</dbReference>
<organism evidence="2">
    <name type="scientific">Pluralibacter gergoviae</name>
    <name type="common">Enterobacter gergoviae</name>
    <dbReference type="NCBI Taxonomy" id="61647"/>
    <lineage>
        <taxon>Bacteria</taxon>
        <taxon>Pseudomonadati</taxon>
        <taxon>Pseudomonadota</taxon>
        <taxon>Gammaproteobacteria</taxon>
        <taxon>Enterobacterales</taxon>
        <taxon>Enterobacteriaceae</taxon>
        <taxon>Pluralibacter</taxon>
    </lineage>
</organism>
<comment type="caution">
    <text evidence="2">The sequence shown here is derived from an EMBL/GenBank/DDBJ whole genome shotgun (WGS) entry which is preliminary data.</text>
</comment>
<dbReference type="AlphaFoldDB" id="A0AAI9GLU3"/>
<sequence>MEKEHARSLSDIDKEPIIERIFSLVERYPSRNEAAKAWGININTLQNYYKRREASPTPRRKLLEVIAEHEGVTLEWLTEGRGEPPVVEKKEHNKEHASSGVIDPDQRLATLFSILSDDEKQSLFEIVVRKGVETVLRLRDERNIKLLQCNDAEKERFLILLDSGLKKETSKTGEDVASTDLAHVGKKAG</sequence>